<organism evidence="1 2">
    <name type="scientific">Fusarium torulosum</name>
    <dbReference type="NCBI Taxonomy" id="33205"/>
    <lineage>
        <taxon>Eukaryota</taxon>
        <taxon>Fungi</taxon>
        <taxon>Dikarya</taxon>
        <taxon>Ascomycota</taxon>
        <taxon>Pezizomycotina</taxon>
        <taxon>Sordariomycetes</taxon>
        <taxon>Hypocreomycetidae</taxon>
        <taxon>Hypocreales</taxon>
        <taxon>Nectriaceae</taxon>
        <taxon>Fusarium</taxon>
    </lineage>
</organism>
<sequence length="13" mass="1405">MAALTLAVKRAPY</sequence>
<protein>
    <submittedName>
        <fullName evidence="1">Uncharacterized protein</fullName>
    </submittedName>
</protein>
<accession>A0AAE8MPC0</accession>
<proteinExistence type="predicted"/>
<reference evidence="1" key="1">
    <citation type="submission" date="2018-03" db="EMBL/GenBank/DDBJ databases">
        <authorList>
            <person name="Guldener U."/>
        </authorList>
    </citation>
    <scope>NUCLEOTIDE SEQUENCE</scope>
</reference>
<gene>
    <name evidence="1" type="ORF">FTOL_13867</name>
</gene>
<name>A0AAE8MPC0_9HYPO</name>
<comment type="caution">
    <text evidence="1">The sequence shown here is derived from an EMBL/GenBank/DDBJ whole genome shotgun (WGS) entry which is preliminary data.</text>
</comment>
<keyword evidence="2" id="KW-1185">Reference proteome</keyword>
<dbReference type="Proteomes" id="UP001187734">
    <property type="component" value="Unassembled WGS sequence"/>
</dbReference>
<dbReference type="EMBL" id="ONZP01001134">
    <property type="protein sequence ID" value="SPJ93261.1"/>
    <property type="molecule type" value="Genomic_DNA"/>
</dbReference>
<evidence type="ECO:0000313" key="2">
    <source>
        <dbReference type="Proteomes" id="UP001187734"/>
    </source>
</evidence>
<evidence type="ECO:0000313" key="1">
    <source>
        <dbReference type="EMBL" id="SPJ93261.1"/>
    </source>
</evidence>